<dbReference type="Gene3D" id="3.90.1510.10">
    <property type="entry name" value="Glycerate kinase, domain 2"/>
    <property type="match status" value="1"/>
</dbReference>
<evidence type="ECO:0000313" key="6">
    <source>
        <dbReference type="EMBL" id="PNZ68110.1"/>
    </source>
</evidence>
<evidence type="ECO:0000256" key="3">
    <source>
        <dbReference type="ARBA" id="ARBA00022777"/>
    </source>
</evidence>
<dbReference type="EC" id="2.7.1.31" evidence="5"/>
<keyword evidence="3 4" id="KW-0418">Kinase</keyword>
<dbReference type="RefSeq" id="WP_059107451.1">
    <property type="nucleotide sequence ID" value="NZ_AP024589.1"/>
</dbReference>
<dbReference type="PANTHER" id="PTHR21599">
    <property type="entry name" value="GLYCERATE KINASE"/>
    <property type="match status" value="1"/>
</dbReference>
<dbReference type="NCBIfam" id="TIGR00045">
    <property type="entry name" value="glycerate kinase"/>
    <property type="match status" value="1"/>
</dbReference>
<dbReference type="Pfam" id="PF02595">
    <property type="entry name" value="Gly_kinase"/>
    <property type="match status" value="1"/>
</dbReference>
<dbReference type="PIRSF" id="PIRSF006078">
    <property type="entry name" value="GlxK"/>
    <property type="match status" value="1"/>
</dbReference>
<dbReference type="GO" id="GO:0008887">
    <property type="term" value="F:glycerate kinase activity"/>
    <property type="evidence" value="ECO:0007669"/>
    <property type="project" value="UniProtKB-UniRule"/>
</dbReference>
<evidence type="ECO:0000256" key="2">
    <source>
        <dbReference type="ARBA" id="ARBA00022679"/>
    </source>
</evidence>
<gene>
    <name evidence="6" type="ORF">CD158_04930</name>
    <name evidence="5" type="ORF">QYH67_08720</name>
</gene>
<dbReference type="InterPro" id="IPR036129">
    <property type="entry name" value="Glycerate_kinase_sf"/>
</dbReference>
<dbReference type="InterPro" id="IPR004381">
    <property type="entry name" value="Glycerate_kinase"/>
</dbReference>
<dbReference type="EMBL" id="PPQW01000021">
    <property type="protein sequence ID" value="PNZ68110.1"/>
    <property type="molecule type" value="Genomic_DNA"/>
</dbReference>
<name>A0AAP8PPU0_9STAP</name>
<evidence type="ECO:0000313" key="5">
    <source>
        <dbReference type="EMBL" id="MDN4533640.1"/>
    </source>
</evidence>
<dbReference type="Proteomes" id="UP001171687">
    <property type="component" value="Unassembled WGS sequence"/>
</dbReference>
<reference evidence="6 7" key="1">
    <citation type="submission" date="2017-08" db="EMBL/GenBank/DDBJ databases">
        <title>Draft genome sequences of 64 type strains of genus Staph aureus.</title>
        <authorList>
            <person name="Cole K."/>
            <person name="Golubchik T."/>
            <person name="Russell J."/>
            <person name="Foster D."/>
            <person name="Llewelyn M."/>
            <person name="Wilson D."/>
            <person name="Crook D."/>
            <person name="Paul J."/>
        </authorList>
    </citation>
    <scope>NUCLEOTIDE SEQUENCE [LARGE SCALE GENOMIC DNA]</scope>
    <source>
        <strain evidence="6 7">NCTC 12101</strain>
    </source>
</reference>
<proteinExistence type="inferred from homology"/>
<dbReference type="PANTHER" id="PTHR21599:SF0">
    <property type="entry name" value="GLYCERATE KINASE"/>
    <property type="match status" value="1"/>
</dbReference>
<dbReference type="EMBL" id="JAUHQC010000011">
    <property type="protein sequence ID" value="MDN4533640.1"/>
    <property type="molecule type" value="Genomic_DNA"/>
</dbReference>
<evidence type="ECO:0000256" key="4">
    <source>
        <dbReference type="PIRNR" id="PIRNR006078"/>
    </source>
</evidence>
<keyword evidence="2 4" id="KW-0808">Transferase</keyword>
<dbReference type="InterPro" id="IPR018197">
    <property type="entry name" value="Glycerate_kinase_RE-like"/>
</dbReference>
<reference evidence="5" key="2">
    <citation type="submission" date="2023-07" db="EMBL/GenBank/DDBJ databases">
        <title>Evaluation of the beneficial properties of pineapple isolates.</title>
        <authorList>
            <person name="Adefiranye O."/>
        </authorList>
    </citation>
    <scope>NUCLEOTIDE SEQUENCE</scope>
    <source>
        <strain evidence="5">PAPLE_T1</strain>
    </source>
</reference>
<dbReference type="Gene3D" id="3.40.50.10350">
    <property type="entry name" value="Glycerate kinase, domain 1"/>
    <property type="match status" value="1"/>
</dbReference>
<dbReference type="AlphaFoldDB" id="A0AAP8PPU0"/>
<evidence type="ECO:0000256" key="1">
    <source>
        <dbReference type="ARBA" id="ARBA00006284"/>
    </source>
</evidence>
<accession>A0AAP8PPU0</accession>
<dbReference type="GO" id="GO:0031388">
    <property type="term" value="P:organic acid phosphorylation"/>
    <property type="evidence" value="ECO:0007669"/>
    <property type="project" value="UniProtKB-UniRule"/>
</dbReference>
<dbReference type="GeneID" id="64981442"/>
<evidence type="ECO:0000313" key="7">
    <source>
        <dbReference type="Proteomes" id="UP000242470"/>
    </source>
</evidence>
<sequence length="381" mass="40460">MKPFNIIIAPDSFKESMSARQAAEAIQRGFEKGFKQPAQYTIIPMADGGEGTTDVLIEALSASLQTVEVKDPLNRLIKAQYGLSTSKQTAVIELAAASGLDLLTESERDPRHTTTFGTGQLILDALNHDVKRIILGLGGSATNDGGVGMLQALDVRFLDAQNKPLPLGGVHLSELATIDTTLMDPRLADVEITVASDVSNPLLGERGATAVYGPQKGLNAQDFTRLEDALSHYHDIIEQQLHISVKDRPGAGAAGGTGTALLAFLDATLSNGIELVLEETQFVHHVAKADLVITGEGRIDSQTIFGKTPIGVAKSAQPFHCPVIAICGSIGTGYEAVYQHGIDSVFSILNAPTELKDALLSGPQFIENTAENIARLLSLKF</sequence>
<comment type="similarity">
    <text evidence="1 4">Belongs to the glycerate kinase type-1 family.</text>
</comment>
<organism evidence="6 7">
    <name type="scientific">Staphylococcus auricularis</name>
    <dbReference type="NCBI Taxonomy" id="29379"/>
    <lineage>
        <taxon>Bacteria</taxon>
        <taxon>Bacillati</taxon>
        <taxon>Bacillota</taxon>
        <taxon>Bacilli</taxon>
        <taxon>Bacillales</taxon>
        <taxon>Staphylococcaceae</taxon>
        <taxon>Staphylococcus</taxon>
    </lineage>
</organism>
<protein>
    <submittedName>
        <fullName evidence="6">Glycerate kinase</fullName>
        <ecNumber evidence="5">2.7.1.31</ecNumber>
    </submittedName>
</protein>
<dbReference type="InterPro" id="IPR018193">
    <property type="entry name" value="Glyc_kinase_flavodox-like_fold"/>
</dbReference>
<dbReference type="SUPFAM" id="SSF110738">
    <property type="entry name" value="Glycerate kinase I"/>
    <property type="match status" value="1"/>
</dbReference>
<comment type="caution">
    <text evidence="6">The sequence shown here is derived from an EMBL/GenBank/DDBJ whole genome shotgun (WGS) entry which is preliminary data.</text>
</comment>
<dbReference type="Proteomes" id="UP000242470">
    <property type="component" value="Unassembled WGS sequence"/>
</dbReference>